<evidence type="ECO:0000259" key="2">
    <source>
        <dbReference type="Pfam" id="PF13229"/>
    </source>
</evidence>
<dbReference type="Pfam" id="PF13229">
    <property type="entry name" value="Beta_helix"/>
    <property type="match status" value="1"/>
</dbReference>
<dbReference type="InterPro" id="IPR012334">
    <property type="entry name" value="Pectin_lyas_fold"/>
</dbReference>
<dbReference type="Gene3D" id="2.160.20.10">
    <property type="entry name" value="Single-stranded right-handed beta-helix, Pectin lyase-like"/>
    <property type="match status" value="1"/>
</dbReference>
<proteinExistence type="predicted"/>
<dbReference type="AlphaFoldDB" id="A0A1C0AJ09"/>
<dbReference type="SUPFAM" id="SSF51126">
    <property type="entry name" value="Pectin lyase-like"/>
    <property type="match status" value="1"/>
</dbReference>
<comment type="caution">
    <text evidence="3">The sequence shown here is derived from an EMBL/GenBank/DDBJ whole genome shotgun (WGS) entry which is preliminary data.</text>
</comment>
<dbReference type="InterPro" id="IPR039448">
    <property type="entry name" value="Beta_helix"/>
</dbReference>
<organism evidence="3 4">
    <name type="scientific">Tessaracoccus lapidicaptus</name>
    <dbReference type="NCBI Taxonomy" id="1427523"/>
    <lineage>
        <taxon>Bacteria</taxon>
        <taxon>Bacillati</taxon>
        <taxon>Actinomycetota</taxon>
        <taxon>Actinomycetes</taxon>
        <taxon>Propionibacteriales</taxon>
        <taxon>Propionibacteriaceae</taxon>
        <taxon>Tessaracoccus</taxon>
    </lineage>
</organism>
<gene>
    <name evidence="3" type="ORF">BCR15_08355</name>
</gene>
<evidence type="ECO:0000313" key="3">
    <source>
        <dbReference type="EMBL" id="OCL32044.1"/>
    </source>
</evidence>
<dbReference type="InterPro" id="IPR011050">
    <property type="entry name" value="Pectin_lyase_fold/virulence"/>
</dbReference>
<keyword evidence="4" id="KW-1185">Reference proteome</keyword>
<protein>
    <recommendedName>
        <fullName evidence="2">Right handed beta helix domain-containing protein</fullName>
    </recommendedName>
</protein>
<sequence length="392" mass="38966">MVDSYDDRAASPAPSPTPTLTATPSATPTATVQPAEGDEIQDALAEVRDAVEERRCAAAQMRADVDAGIDDVRAESPLAEAVRARLVAGLDGRIPELPVRRAVFPDEDLATALAEVPSGSTLLLSEGTFTLAQPLVILSSVTLLGEGEEATVLTSAAPEAAILIATAEPVTLDSLTLNRDPAVPGSGVVAGGAATLALAHVTVSGGRPDDTGGGAGVMLVGGDSEAERRTTFEATDVTLRDNAWAGLAVAGAHRVSVTDVDLIGNGECGVCFLGDSDGSLSGGIFSGNTVGIAVAESARPTLLDLRIDGGEVGLQVEGAAAPVVEGATIAGSSRAAVIVGGTATGALAGVVCEDVDFGIVVTDTAAPTLTDNECALARGRTGSESPSPTPGG</sequence>
<reference evidence="4" key="1">
    <citation type="submission" date="2016-07" db="EMBL/GenBank/DDBJ databases">
        <authorList>
            <person name="Florea S."/>
            <person name="Webb J.S."/>
            <person name="Jaromczyk J."/>
            <person name="Schardl C.L."/>
        </authorList>
    </citation>
    <scope>NUCLEOTIDE SEQUENCE [LARGE SCALE GENOMIC DNA]</scope>
    <source>
        <strain evidence="4">IPBSL-7</strain>
    </source>
</reference>
<dbReference type="Proteomes" id="UP000093501">
    <property type="component" value="Unassembled WGS sequence"/>
</dbReference>
<name>A0A1C0AJ09_9ACTN</name>
<dbReference type="EMBL" id="MBQD01000024">
    <property type="protein sequence ID" value="OCL32044.1"/>
    <property type="molecule type" value="Genomic_DNA"/>
</dbReference>
<evidence type="ECO:0000313" key="4">
    <source>
        <dbReference type="Proteomes" id="UP000093501"/>
    </source>
</evidence>
<feature type="region of interest" description="Disordered" evidence="1">
    <location>
        <begin position="1"/>
        <end position="34"/>
    </location>
</feature>
<feature type="domain" description="Right handed beta helix" evidence="2">
    <location>
        <begin position="231"/>
        <end position="372"/>
    </location>
</feature>
<feature type="compositionally biased region" description="Low complexity" evidence="1">
    <location>
        <begin position="18"/>
        <end position="34"/>
    </location>
</feature>
<accession>A0A1C0AJ09</accession>
<evidence type="ECO:0000256" key="1">
    <source>
        <dbReference type="SAM" id="MobiDB-lite"/>
    </source>
</evidence>